<dbReference type="AlphaFoldDB" id="A0A395GRR0"/>
<sequence>MMPGFTKNRHESRLERGQTNLPSIPGRSDHSGEGALTVLADNSPTHQYPTTPKVLSGRACIYNRIERICLSPRTQTKQKMVR</sequence>
<protein>
    <submittedName>
        <fullName evidence="2">Uncharacterized protein</fullName>
    </submittedName>
</protein>
<feature type="region of interest" description="Disordered" evidence="1">
    <location>
        <begin position="1"/>
        <end position="52"/>
    </location>
</feature>
<dbReference type="RefSeq" id="XP_025572424.1">
    <property type="nucleotide sequence ID" value="XM_025720058.1"/>
</dbReference>
<dbReference type="Proteomes" id="UP000249402">
    <property type="component" value="Unassembled WGS sequence"/>
</dbReference>
<organism evidence="2 3">
    <name type="scientific">Aspergillus ibericus CBS 121593</name>
    <dbReference type="NCBI Taxonomy" id="1448316"/>
    <lineage>
        <taxon>Eukaryota</taxon>
        <taxon>Fungi</taxon>
        <taxon>Dikarya</taxon>
        <taxon>Ascomycota</taxon>
        <taxon>Pezizomycotina</taxon>
        <taxon>Eurotiomycetes</taxon>
        <taxon>Eurotiomycetidae</taxon>
        <taxon>Eurotiales</taxon>
        <taxon>Aspergillaceae</taxon>
        <taxon>Aspergillus</taxon>
        <taxon>Aspergillus subgen. Circumdati</taxon>
    </lineage>
</organism>
<keyword evidence="3" id="KW-1185">Reference proteome</keyword>
<reference evidence="2 3" key="1">
    <citation type="submission" date="2018-02" db="EMBL/GenBank/DDBJ databases">
        <title>The genomes of Aspergillus section Nigri reveals drivers in fungal speciation.</title>
        <authorList>
            <consortium name="DOE Joint Genome Institute"/>
            <person name="Vesth T.C."/>
            <person name="Nybo J."/>
            <person name="Theobald S."/>
            <person name="Brandl J."/>
            <person name="Frisvad J.C."/>
            <person name="Nielsen K.F."/>
            <person name="Lyhne E.K."/>
            <person name="Kogle M.E."/>
            <person name="Kuo A."/>
            <person name="Riley R."/>
            <person name="Clum A."/>
            <person name="Nolan M."/>
            <person name="Lipzen A."/>
            <person name="Salamov A."/>
            <person name="Henrissat B."/>
            <person name="Wiebenga A."/>
            <person name="De vries R.P."/>
            <person name="Grigoriev I.V."/>
            <person name="Mortensen U.H."/>
            <person name="Andersen M.R."/>
            <person name="Baker S.E."/>
        </authorList>
    </citation>
    <scope>NUCLEOTIDE SEQUENCE [LARGE SCALE GENOMIC DNA]</scope>
    <source>
        <strain evidence="2 3">CBS 121593</strain>
    </source>
</reference>
<evidence type="ECO:0000313" key="2">
    <source>
        <dbReference type="EMBL" id="RAK98096.1"/>
    </source>
</evidence>
<proteinExistence type="predicted"/>
<dbReference type="VEuPathDB" id="FungiDB:BO80DRAFT_427624"/>
<dbReference type="EMBL" id="KZ824456">
    <property type="protein sequence ID" value="RAK98096.1"/>
    <property type="molecule type" value="Genomic_DNA"/>
</dbReference>
<evidence type="ECO:0000256" key="1">
    <source>
        <dbReference type="SAM" id="MobiDB-lite"/>
    </source>
</evidence>
<feature type="compositionally biased region" description="Polar residues" evidence="1">
    <location>
        <begin position="40"/>
        <end position="50"/>
    </location>
</feature>
<gene>
    <name evidence="2" type="ORF">BO80DRAFT_427624</name>
</gene>
<accession>A0A395GRR0</accession>
<dbReference type="GeneID" id="37224923"/>
<evidence type="ECO:0000313" key="3">
    <source>
        <dbReference type="Proteomes" id="UP000249402"/>
    </source>
</evidence>
<name>A0A395GRR0_9EURO</name>